<name>A0A6G0FY67_PHOVU</name>
<evidence type="ECO:0000313" key="6">
    <source>
        <dbReference type="Proteomes" id="UP000470952"/>
    </source>
</evidence>
<gene>
    <name evidence="3" type="ORF">GAY17_03545</name>
    <name evidence="1" type="ORF">GAZ76_04200</name>
    <name evidence="2" type="ORF">GAZ92_03630</name>
</gene>
<sequence>MDKDVHNENLTLQKEASNLLASEMSEIKGGTMSSICSGSLTKPDQALESDEFSSAMGCSSCNKTQSCQTHT</sequence>
<dbReference type="EMBL" id="WCZY01000003">
    <property type="protein sequence ID" value="KAB6696076.1"/>
    <property type="molecule type" value="Genomic_DNA"/>
</dbReference>
<dbReference type="Proteomes" id="UP000437380">
    <property type="component" value="Unassembled WGS sequence"/>
</dbReference>
<evidence type="ECO:0000313" key="3">
    <source>
        <dbReference type="EMBL" id="KAB6702955.1"/>
    </source>
</evidence>
<dbReference type="Proteomes" id="UP000470777">
    <property type="component" value="Unassembled WGS sequence"/>
</dbReference>
<evidence type="ECO:0000313" key="1">
    <source>
        <dbReference type="EMBL" id="KAB6662640.1"/>
    </source>
</evidence>
<evidence type="ECO:0000313" key="4">
    <source>
        <dbReference type="Proteomes" id="UP000437380"/>
    </source>
</evidence>
<evidence type="ECO:0000313" key="2">
    <source>
        <dbReference type="EMBL" id="KAB6696076.1"/>
    </source>
</evidence>
<proteinExistence type="predicted"/>
<evidence type="ECO:0000313" key="5">
    <source>
        <dbReference type="Proteomes" id="UP000470777"/>
    </source>
</evidence>
<dbReference type="AlphaFoldDB" id="A0A6G0FY67"/>
<dbReference type="EMBL" id="WCZV01000003">
    <property type="protein sequence ID" value="KAB6702955.1"/>
    <property type="molecule type" value="Genomic_DNA"/>
</dbReference>
<organism evidence="2 5">
    <name type="scientific">Phocaeicola vulgatus</name>
    <name type="common">Bacteroides vulgatus</name>
    <dbReference type="NCBI Taxonomy" id="821"/>
    <lineage>
        <taxon>Bacteria</taxon>
        <taxon>Pseudomonadati</taxon>
        <taxon>Bacteroidota</taxon>
        <taxon>Bacteroidia</taxon>
        <taxon>Bacteroidales</taxon>
        <taxon>Bacteroidaceae</taxon>
        <taxon>Phocaeicola</taxon>
    </lineage>
</organism>
<dbReference type="Proteomes" id="UP000470952">
    <property type="component" value="Unassembled WGS sequence"/>
</dbReference>
<protein>
    <submittedName>
        <fullName evidence="2">Uncharacterized protein</fullName>
    </submittedName>
</protein>
<accession>A0A6G0FY67</accession>
<comment type="caution">
    <text evidence="2">The sequence shown here is derived from an EMBL/GenBank/DDBJ whole genome shotgun (WGS) entry which is preliminary data.</text>
</comment>
<dbReference type="EMBL" id="WDAG01000003">
    <property type="protein sequence ID" value="KAB6662640.1"/>
    <property type="molecule type" value="Genomic_DNA"/>
</dbReference>
<dbReference type="RefSeq" id="WP_130085070.1">
    <property type="nucleotide sequence ID" value="NZ_RCXY01000004.1"/>
</dbReference>
<reference evidence="4 5" key="1">
    <citation type="journal article" date="2019" name="Nat. Med.">
        <title>A library of human gut bacterial isolates paired with longitudinal multiomics data enables mechanistic microbiome research.</title>
        <authorList>
            <person name="Poyet M."/>
            <person name="Groussin M."/>
            <person name="Gibbons S.M."/>
            <person name="Avila-Pacheco J."/>
            <person name="Jiang X."/>
            <person name="Kearney S.M."/>
            <person name="Perrotta A.R."/>
            <person name="Berdy B."/>
            <person name="Zhao S."/>
            <person name="Lieberman T.D."/>
            <person name="Swanson P.K."/>
            <person name="Smith M."/>
            <person name="Roesemann S."/>
            <person name="Alexander J.E."/>
            <person name="Rich S.A."/>
            <person name="Livny J."/>
            <person name="Vlamakis H."/>
            <person name="Clish C."/>
            <person name="Bullock K."/>
            <person name="Deik A."/>
            <person name="Scott J."/>
            <person name="Pierce K.A."/>
            <person name="Xavier R.J."/>
            <person name="Alm E.J."/>
        </authorList>
    </citation>
    <scope>NUCLEOTIDE SEQUENCE [LARGE SCALE GENOMIC DNA]</scope>
    <source>
        <strain evidence="3 4">BIOML-A82</strain>
        <strain evidence="2 5">BIOML-A85</strain>
        <strain evidence="1 6">BIOML-A93</strain>
    </source>
</reference>